<dbReference type="Pfam" id="PF01582">
    <property type="entry name" value="TIR"/>
    <property type="match status" value="1"/>
</dbReference>
<feature type="domain" description="TIR" evidence="4">
    <location>
        <begin position="23"/>
        <end position="165"/>
    </location>
</feature>
<dbReference type="InterPro" id="IPR044974">
    <property type="entry name" value="Disease_R_plants"/>
</dbReference>
<reference evidence="5 6" key="1">
    <citation type="journal article" date="2023" name="BMC Biotechnol.">
        <title>Vitis rotundifolia cv Carlos genome sequencing.</title>
        <authorList>
            <person name="Huff M."/>
            <person name="Hulse-Kemp A."/>
            <person name="Scheffler B."/>
            <person name="Youngblood R."/>
            <person name="Simpson S."/>
            <person name="Babiker E."/>
            <person name="Staton M."/>
        </authorList>
    </citation>
    <scope>NUCLEOTIDE SEQUENCE [LARGE SCALE GENOMIC DNA]</scope>
    <source>
        <tissue evidence="5">Leaf</tissue>
    </source>
</reference>
<sequence>MAFANPQSQRASSSSSSISICGWNYDVFLSFMGEDTRHNFTDHLYRALNRKGIRTFRDDEELPRGEEIASELLKAIEEPRICLIILSENYARSRWCLEELAKIMDCREQMGKLVFPIFCHVEPLHVRGQIRSFGEALAVLLKFRMKQSMLSLLNRLLKGFLSKVLGCFLYGKTISQWESELHKMEQEPNQKIQHVLKRILDVTCFFNGEDKDFVTRILNACNFFAESGIPVFSDKCLISIIDNNIWMHDLLQHLGRDIIRQEFPEDPGKWGKLCYPDVISRVLTRKMAIKAILLDLSIPKWIHITTESFAMMNEEQKLFLKVFLSGRLHYQLVELEFLLSMKNLRLLKILLDRESTSMRDDYKVKLSKDDFEFPSYELRYLYWHGYPLEYLPSSFYAEDLVELDMCYSSLKQLWENDMLLEKLNTIRLSCSQHLIEIPDISIRALLEVPSIGKLNKLILLNLKNCKKLVCFPSIIDMKVLQILNFPGCSVLKKFPNIQVNMENLLELYLASTAIEELPSSIGHLTGLVLLDLKWCKNLKSLPTSICKLKPLEYLFLSGCSKLESFPEMMENMDNLKELLLDGTPIEVLPTSIERLKGLILLNLRKCKNLVSLSNGMSNWTSLEKLIVSGCSQLNNLPRNIGCLQRLAQLHADGTAITQPPDSIVLLRNLQVLIYPGCKILAPTSLGLLFSFWLSHRNNSNGSSLRLPSGFSSFRSFTNLDLSDWKLIEGAIPKDIFSLISLKKLDLSRNNFLSTPAGISELTNVKDLRLGQCQSLIEIPELPPSVRDIDAHNCTALLPGSSSVSTLQGLQFLFYNCSKPVEDQSSDDKRNALQRFPHNFVSSTNLPVVMQKLLENIAFSIIFPDSGIPEWIWHQNAGSSIKIELPTDWYNDDFLGFALCSVLEHLPERIICRLNSDVFYYGDLKDFRHDFHWKGNIVGSEHVWLGYQPCSQLRLFQFSDPNDWNHIEISFEAAQRFISSASNVVKKCGLCFIYAEDLEGIHLQNRKQLKRGGFNVVERSSDREGLNGGEMDPSSSGSSHGPTNDPTLKLKRKRR</sequence>
<evidence type="ECO:0000259" key="4">
    <source>
        <dbReference type="PROSITE" id="PS50104"/>
    </source>
</evidence>
<feature type="compositionally biased region" description="Polar residues" evidence="3">
    <location>
        <begin position="1032"/>
        <end position="1045"/>
    </location>
</feature>
<dbReference type="EMBL" id="JARBHA010000003">
    <property type="protein sequence ID" value="KAJ9705696.1"/>
    <property type="molecule type" value="Genomic_DNA"/>
</dbReference>
<dbReference type="SUPFAM" id="SSF52058">
    <property type="entry name" value="L domain-like"/>
    <property type="match status" value="1"/>
</dbReference>
<dbReference type="InterPro" id="IPR032675">
    <property type="entry name" value="LRR_dom_sf"/>
</dbReference>
<dbReference type="PANTHER" id="PTHR11017:SF570">
    <property type="entry name" value="DISEASE RESISTANCE PROTEIN (TIR-NBS CLASS)-RELATED"/>
    <property type="match status" value="1"/>
</dbReference>
<accession>A0AA39ADP9</accession>
<keyword evidence="6" id="KW-1185">Reference proteome</keyword>
<dbReference type="PANTHER" id="PTHR11017">
    <property type="entry name" value="LEUCINE-RICH REPEAT-CONTAINING PROTEIN"/>
    <property type="match status" value="1"/>
</dbReference>
<dbReference type="PROSITE" id="PS50104">
    <property type="entry name" value="TIR"/>
    <property type="match status" value="1"/>
</dbReference>
<gene>
    <name evidence="5" type="ORF">PVL29_003664</name>
</gene>
<name>A0AA39ADP9_VITRO</name>
<dbReference type="SMART" id="SM00369">
    <property type="entry name" value="LRR_TYP"/>
    <property type="match status" value="3"/>
</dbReference>
<evidence type="ECO:0000256" key="3">
    <source>
        <dbReference type="SAM" id="MobiDB-lite"/>
    </source>
</evidence>
<dbReference type="SUPFAM" id="SSF52047">
    <property type="entry name" value="RNI-like"/>
    <property type="match status" value="1"/>
</dbReference>
<dbReference type="Pfam" id="PF23282">
    <property type="entry name" value="WHD_ROQ1"/>
    <property type="match status" value="1"/>
</dbReference>
<organism evidence="5 6">
    <name type="scientific">Vitis rotundifolia</name>
    <name type="common">Muscadine grape</name>
    <dbReference type="NCBI Taxonomy" id="103349"/>
    <lineage>
        <taxon>Eukaryota</taxon>
        <taxon>Viridiplantae</taxon>
        <taxon>Streptophyta</taxon>
        <taxon>Embryophyta</taxon>
        <taxon>Tracheophyta</taxon>
        <taxon>Spermatophyta</taxon>
        <taxon>Magnoliopsida</taxon>
        <taxon>eudicotyledons</taxon>
        <taxon>Gunneridae</taxon>
        <taxon>Pentapetalae</taxon>
        <taxon>rosids</taxon>
        <taxon>Vitales</taxon>
        <taxon>Vitaceae</taxon>
        <taxon>Viteae</taxon>
        <taxon>Vitis</taxon>
    </lineage>
</organism>
<feature type="region of interest" description="Disordered" evidence="3">
    <location>
        <begin position="1018"/>
        <end position="1054"/>
    </location>
</feature>
<dbReference type="InterPro" id="IPR058192">
    <property type="entry name" value="WHD_ROQ1-like"/>
</dbReference>
<dbReference type="Gene3D" id="3.40.50.10140">
    <property type="entry name" value="Toll/interleukin-1 receptor homology (TIR) domain"/>
    <property type="match status" value="1"/>
</dbReference>
<evidence type="ECO:0000313" key="5">
    <source>
        <dbReference type="EMBL" id="KAJ9705696.1"/>
    </source>
</evidence>
<dbReference type="InterPro" id="IPR035897">
    <property type="entry name" value="Toll_tir_struct_dom_sf"/>
</dbReference>
<keyword evidence="1" id="KW-0433">Leucine-rich repeat</keyword>
<dbReference type="InterPro" id="IPR000157">
    <property type="entry name" value="TIR_dom"/>
</dbReference>
<dbReference type="InterPro" id="IPR045344">
    <property type="entry name" value="C-JID"/>
</dbReference>
<dbReference type="GO" id="GO:0007165">
    <property type="term" value="P:signal transduction"/>
    <property type="evidence" value="ECO:0007669"/>
    <property type="project" value="InterPro"/>
</dbReference>
<dbReference type="SUPFAM" id="SSF52200">
    <property type="entry name" value="Toll/Interleukin receptor TIR domain"/>
    <property type="match status" value="1"/>
</dbReference>
<evidence type="ECO:0000256" key="2">
    <source>
        <dbReference type="ARBA" id="ARBA00022737"/>
    </source>
</evidence>
<evidence type="ECO:0000256" key="1">
    <source>
        <dbReference type="ARBA" id="ARBA00022614"/>
    </source>
</evidence>
<proteinExistence type="predicted"/>
<evidence type="ECO:0000313" key="6">
    <source>
        <dbReference type="Proteomes" id="UP001168098"/>
    </source>
</evidence>
<protein>
    <recommendedName>
        <fullName evidence="4">TIR domain-containing protein</fullName>
    </recommendedName>
</protein>
<dbReference type="SMART" id="SM00255">
    <property type="entry name" value="TIR"/>
    <property type="match status" value="1"/>
</dbReference>
<dbReference type="InterPro" id="IPR055414">
    <property type="entry name" value="LRR_R13L4/SHOC2-like"/>
</dbReference>
<dbReference type="Pfam" id="PF23598">
    <property type="entry name" value="LRR_14"/>
    <property type="match status" value="1"/>
</dbReference>
<dbReference type="Proteomes" id="UP001168098">
    <property type="component" value="Unassembled WGS sequence"/>
</dbReference>
<comment type="caution">
    <text evidence="5">The sequence shown here is derived from an EMBL/GenBank/DDBJ whole genome shotgun (WGS) entry which is preliminary data.</text>
</comment>
<keyword evidence="2" id="KW-0677">Repeat</keyword>
<dbReference type="Pfam" id="PF20160">
    <property type="entry name" value="C-JID"/>
    <property type="match status" value="1"/>
</dbReference>
<dbReference type="InterPro" id="IPR003591">
    <property type="entry name" value="Leu-rich_rpt_typical-subtyp"/>
</dbReference>
<dbReference type="Gene3D" id="3.80.10.10">
    <property type="entry name" value="Ribonuclease Inhibitor"/>
    <property type="match status" value="3"/>
</dbReference>
<dbReference type="AlphaFoldDB" id="A0AA39ADP9"/>
<dbReference type="GO" id="GO:0006952">
    <property type="term" value="P:defense response"/>
    <property type="evidence" value="ECO:0007669"/>
    <property type="project" value="InterPro"/>
</dbReference>